<gene>
    <name evidence="14" type="ORF">FCM35_KLT08619</name>
</gene>
<evidence type="ECO:0000256" key="6">
    <source>
        <dbReference type="ARBA" id="ARBA00022801"/>
    </source>
</evidence>
<feature type="domain" description="PPM-type phosphatase" evidence="13">
    <location>
        <begin position="29"/>
        <end position="297"/>
    </location>
</feature>
<evidence type="ECO:0000256" key="8">
    <source>
        <dbReference type="ARBA" id="ARBA00022912"/>
    </source>
</evidence>
<dbReference type="GO" id="GO:0046872">
    <property type="term" value="F:metal ion binding"/>
    <property type="evidence" value="ECO:0007669"/>
    <property type="project" value="UniProtKB-KW"/>
</dbReference>
<evidence type="ECO:0000313" key="15">
    <source>
        <dbReference type="Proteomes" id="UP000623129"/>
    </source>
</evidence>
<dbReference type="Pfam" id="PF00481">
    <property type="entry name" value="PP2C"/>
    <property type="match status" value="1"/>
</dbReference>
<keyword evidence="15" id="KW-1185">Reference proteome</keyword>
<dbReference type="InterPro" id="IPR001932">
    <property type="entry name" value="PPM-type_phosphatase-like_dom"/>
</dbReference>
<evidence type="ECO:0000256" key="11">
    <source>
        <dbReference type="ARBA" id="ARBA00048336"/>
    </source>
</evidence>
<dbReference type="AlphaFoldDB" id="A0A833QMG8"/>
<dbReference type="InterPro" id="IPR015655">
    <property type="entry name" value="PP2C"/>
</dbReference>
<comment type="cofactor">
    <cofactor evidence="1">
        <name>Mn(2+)</name>
        <dbReference type="ChEBI" id="CHEBI:29035"/>
    </cofactor>
</comment>
<dbReference type="GO" id="GO:0004722">
    <property type="term" value="F:protein serine/threonine phosphatase activity"/>
    <property type="evidence" value="ECO:0007669"/>
    <property type="project" value="UniProtKB-EC"/>
</dbReference>
<comment type="similarity">
    <text evidence="3">Belongs to the PP2C family.</text>
</comment>
<dbReference type="EC" id="3.1.3.16" evidence="4"/>
<sequence>MLNLRSKSGPVPLGELLKRECVKGERVRDREKCELVYGEWAQSKKGEDFTLIKPDCERVPGDPLSTFSVYAIFDGHNGSQAAIYSKENLLSNILSAIPPNLSRDEWLGALPRALVSGFVKTDKDFLSQGHISGTTVTFVIIDGLVITVGSVGDSRAVLEAEGSLYYLSADHRLDENKEEVERVTASGGDVGRLNVVGSTQIGPLRCWPGGLCLSRSIGDRDVGEFIVPVPHVKQVKLSSTGGRLILCSDGVWDALTSEMAFNFSRPLPPEAAANKVVKEAVHVKGLRDDTTCIVVDIIPLEKLTPTIPPPPKKQGIGVFKHMFKIKKTSETSSSLHDVEYHEPDIVEEIYEEGSACLARRLQTEYPIRNIFKLFICAICQMELKPTEGVSIQSEASRCGSGKLRPWDGPFLCRECQVKREAMEGKRHRRGSSSRNSSSSGD</sequence>
<comment type="catalytic activity">
    <reaction evidence="11">
        <text>O-phospho-L-threonyl-[protein] + H2O = L-threonyl-[protein] + phosphate</text>
        <dbReference type="Rhea" id="RHEA:47004"/>
        <dbReference type="Rhea" id="RHEA-COMP:11060"/>
        <dbReference type="Rhea" id="RHEA-COMP:11605"/>
        <dbReference type="ChEBI" id="CHEBI:15377"/>
        <dbReference type="ChEBI" id="CHEBI:30013"/>
        <dbReference type="ChEBI" id="CHEBI:43474"/>
        <dbReference type="ChEBI" id="CHEBI:61977"/>
        <dbReference type="EC" id="3.1.3.16"/>
    </reaction>
</comment>
<protein>
    <recommendedName>
        <fullName evidence="4">protein-serine/threonine phosphatase</fullName>
        <ecNumber evidence="4">3.1.3.16</ecNumber>
    </recommendedName>
</protein>
<proteinExistence type="inferred from homology"/>
<dbReference type="SMART" id="SM00332">
    <property type="entry name" value="PP2Cc"/>
    <property type="match status" value="1"/>
</dbReference>
<comment type="catalytic activity">
    <reaction evidence="10">
        <text>O-phospho-L-seryl-[protein] + H2O = L-seryl-[protein] + phosphate</text>
        <dbReference type="Rhea" id="RHEA:20629"/>
        <dbReference type="Rhea" id="RHEA-COMP:9863"/>
        <dbReference type="Rhea" id="RHEA-COMP:11604"/>
        <dbReference type="ChEBI" id="CHEBI:15377"/>
        <dbReference type="ChEBI" id="CHEBI:29999"/>
        <dbReference type="ChEBI" id="CHEBI:43474"/>
        <dbReference type="ChEBI" id="CHEBI:83421"/>
        <dbReference type="EC" id="3.1.3.16"/>
    </reaction>
</comment>
<keyword evidence="7" id="KW-0460">Magnesium</keyword>
<comment type="cofactor">
    <cofactor evidence="2">
        <name>Mg(2+)</name>
        <dbReference type="ChEBI" id="CHEBI:18420"/>
    </cofactor>
</comment>
<dbReference type="PROSITE" id="PS51746">
    <property type="entry name" value="PPM_2"/>
    <property type="match status" value="1"/>
</dbReference>
<dbReference type="PANTHER" id="PTHR47992">
    <property type="entry name" value="PROTEIN PHOSPHATASE"/>
    <property type="match status" value="1"/>
</dbReference>
<dbReference type="Proteomes" id="UP000623129">
    <property type="component" value="Unassembled WGS sequence"/>
</dbReference>
<dbReference type="OrthoDB" id="10264738at2759"/>
<dbReference type="FunFam" id="3.60.40.10:FF:000022">
    <property type="entry name" value="probable protein phosphatase 2C 12"/>
    <property type="match status" value="1"/>
</dbReference>
<evidence type="ECO:0000256" key="10">
    <source>
        <dbReference type="ARBA" id="ARBA00047761"/>
    </source>
</evidence>
<keyword evidence="5" id="KW-0479">Metal-binding</keyword>
<evidence type="ECO:0000259" key="13">
    <source>
        <dbReference type="PROSITE" id="PS51746"/>
    </source>
</evidence>
<keyword evidence="8" id="KW-0904">Protein phosphatase</keyword>
<dbReference type="Gene3D" id="3.60.40.10">
    <property type="entry name" value="PPM-type phosphatase domain"/>
    <property type="match status" value="1"/>
</dbReference>
<evidence type="ECO:0000256" key="9">
    <source>
        <dbReference type="ARBA" id="ARBA00023211"/>
    </source>
</evidence>
<feature type="compositionally biased region" description="Low complexity" evidence="12">
    <location>
        <begin position="432"/>
        <end position="441"/>
    </location>
</feature>
<evidence type="ECO:0000256" key="7">
    <source>
        <dbReference type="ARBA" id="ARBA00022842"/>
    </source>
</evidence>
<accession>A0A833QMG8</accession>
<dbReference type="EMBL" id="SWLB01000019">
    <property type="protein sequence ID" value="KAF3325539.1"/>
    <property type="molecule type" value="Genomic_DNA"/>
</dbReference>
<evidence type="ECO:0000256" key="3">
    <source>
        <dbReference type="ARBA" id="ARBA00006702"/>
    </source>
</evidence>
<comment type="caution">
    <text evidence="14">The sequence shown here is derived from an EMBL/GenBank/DDBJ whole genome shotgun (WGS) entry which is preliminary data.</text>
</comment>
<dbReference type="CDD" id="cd00143">
    <property type="entry name" value="PP2Cc"/>
    <property type="match status" value="1"/>
</dbReference>
<evidence type="ECO:0000256" key="5">
    <source>
        <dbReference type="ARBA" id="ARBA00022723"/>
    </source>
</evidence>
<evidence type="ECO:0000256" key="4">
    <source>
        <dbReference type="ARBA" id="ARBA00013081"/>
    </source>
</evidence>
<evidence type="ECO:0000256" key="2">
    <source>
        <dbReference type="ARBA" id="ARBA00001946"/>
    </source>
</evidence>
<dbReference type="SUPFAM" id="SSF81606">
    <property type="entry name" value="PP2C-like"/>
    <property type="match status" value="1"/>
</dbReference>
<keyword evidence="9" id="KW-0464">Manganese</keyword>
<name>A0A833QMG8_9POAL</name>
<evidence type="ECO:0000256" key="12">
    <source>
        <dbReference type="SAM" id="MobiDB-lite"/>
    </source>
</evidence>
<organism evidence="14 15">
    <name type="scientific">Carex littledalei</name>
    <dbReference type="NCBI Taxonomy" id="544730"/>
    <lineage>
        <taxon>Eukaryota</taxon>
        <taxon>Viridiplantae</taxon>
        <taxon>Streptophyta</taxon>
        <taxon>Embryophyta</taxon>
        <taxon>Tracheophyta</taxon>
        <taxon>Spermatophyta</taxon>
        <taxon>Magnoliopsida</taxon>
        <taxon>Liliopsida</taxon>
        <taxon>Poales</taxon>
        <taxon>Cyperaceae</taxon>
        <taxon>Cyperoideae</taxon>
        <taxon>Cariceae</taxon>
        <taxon>Carex</taxon>
        <taxon>Carex subgen. Euthyceras</taxon>
    </lineage>
</organism>
<feature type="region of interest" description="Disordered" evidence="12">
    <location>
        <begin position="420"/>
        <end position="441"/>
    </location>
</feature>
<evidence type="ECO:0000256" key="1">
    <source>
        <dbReference type="ARBA" id="ARBA00001936"/>
    </source>
</evidence>
<dbReference type="InterPro" id="IPR036457">
    <property type="entry name" value="PPM-type-like_dom_sf"/>
</dbReference>
<keyword evidence="6" id="KW-0378">Hydrolase</keyword>
<evidence type="ECO:0000313" key="14">
    <source>
        <dbReference type="EMBL" id="KAF3325539.1"/>
    </source>
</evidence>
<reference evidence="14" key="1">
    <citation type="submission" date="2020-01" db="EMBL/GenBank/DDBJ databases">
        <title>Genome sequence of Kobresia littledalei, the first chromosome-level genome in the family Cyperaceae.</title>
        <authorList>
            <person name="Qu G."/>
        </authorList>
    </citation>
    <scope>NUCLEOTIDE SEQUENCE</scope>
    <source>
        <strain evidence="14">C.B.Clarke</strain>
        <tissue evidence="14">Leaf</tissue>
    </source>
</reference>